<dbReference type="InterPro" id="IPR000276">
    <property type="entry name" value="GPCR_Rhodpsn"/>
</dbReference>
<feature type="transmembrane region" description="Helical" evidence="9">
    <location>
        <begin position="527"/>
        <end position="550"/>
    </location>
</feature>
<evidence type="ECO:0000256" key="8">
    <source>
        <dbReference type="SAM" id="MobiDB-lite"/>
    </source>
</evidence>
<dbReference type="CDD" id="cd00637">
    <property type="entry name" value="7tm_classA_rhodopsin-like"/>
    <property type="match status" value="1"/>
</dbReference>
<evidence type="ECO:0000256" key="7">
    <source>
        <dbReference type="ARBA" id="ARBA00023224"/>
    </source>
</evidence>
<keyword evidence="5 9" id="KW-0472">Membrane</keyword>
<dbReference type="Proteomes" id="UP000663860">
    <property type="component" value="Unassembled WGS sequence"/>
</dbReference>
<feature type="region of interest" description="Disordered" evidence="8">
    <location>
        <begin position="1"/>
        <end position="30"/>
    </location>
</feature>
<keyword evidence="7" id="KW-0807">Transducer</keyword>
<feature type="region of interest" description="Disordered" evidence="8">
    <location>
        <begin position="214"/>
        <end position="336"/>
    </location>
</feature>
<dbReference type="GO" id="GO:0016020">
    <property type="term" value="C:membrane"/>
    <property type="evidence" value="ECO:0007669"/>
    <property type="project" value="UniProtKB-SubCell"/>
</dbReference>
<evidence type="ECO:0000256" key="9">
    <source>
        <dbReference type="SAM" id="Phobius"/>
    </source>
</evidence>
<name>A0A814GMG0_9BILA</name>
<keyword evidence="6" id="KW-0675">Receptor</keyword>
<evidence type="ECO:0000313" key="12">
    <source>
        <dbReference type="Proteomes" id="UP000663860"/>
    </source>
</evidence>
<proteinExistence type="predicted"/>
<feature type="domain" description="G-protein coupled receptors family 1 profile" evidence="10">
    <location>
        <begin position="425"/>
        <end position="678"/>
    </location>
</feature>
<accession>A0A814GMG0</accession>
<dbReference type="Pfam" id="PF00001">
    <property type="entry name" value="7tm_1"/>
    <property type="match status" value="1"/>
</dbReference>
<gene>
    <name evidence="11" type="ORF">IZO911_LOCUS17512</name>
</gene>
<feature type="compositionally biased region" description="Polar residues" evidence="8">
    <location>
        <begin position="214"/>
        <end position="223"/>
    </location>
</feature>
<protein>
    <recommendedName>
        <fullName evidence="10">G-protein coupled receptors family 1 profile domain-containing protein</fullName>
    </recommendedName>
</protein>
<feature type="compositionally biased region" description="Basic and acidic residues" evidence="8">
    <location>
        <begin position="289"/>
        <end position="336"/>
    </location>
</feature>
<dbReference type="AlphaFoldDB" id="A0A814GMG0"/>
<dbReference type="SUPFAM" id="SSF81321">
    <property type="entry name" value="Family A G protein-coupled receptor-like"/>
    <property type="match status" value="1"/>
</dbReference>
<comment type="subcellular location">
    <subcellularLocation>
        <location evidence="1">Membrane</location>
        <topology evidence="1">Multi-pass membrane protein</topology>
    </subcellularLocation>
</comment>
<dbReference type="PANTHER" id="PTHR24243:SF208">
    <property type="entry name" value="PYROKININ-1 RECEPTOR"/>
    <property type="match status" value="1"/>
</dbReference>
<dbReference type="PANTHER" id="PTHR24243">
    <property type="entry name" value="G-PROTEIN COUPLED RECEPTOR"/>
    <property type="match status" value="1"/>
</dbReference>
<dbReference type="PROSITE" id="PS50262">
    <property type="entry name" value="G_PROTEIN_RECEP_F1_2"/>
    <property type="match status" value="1"/>
</dbReference>
<feature type="transmembrane region" description="Helical" evidence="9">
    <location>
        <begin position="655"/>
        <end position="677"/>
    </location>
</feature>
<dbReference type="Gene3D" id="1.20.1070.10">
    <property type="entry name" value="Rhodopsin 7-helix transmembrane proteins"/>
    <property type="match status" value="1"/>
</dbReference>
<evidence type="ECO:0000256" key="2">
    <source>
        <dbReference type="ARBA" id="ARBA00022692"/>
    </source>
</evidence>
<feature type="transmembrane region" description="Helical" evidence="9">
    <location>
        <begin position="612"/>
        <end position="632"/>
    </location>
</feature>
<keyword evidence="3 9" id="KW-1133">Transmembrane helix</keyword>
<sequence>MLEEIIEKTTTRNDKTVNDKDKFPKHLPSSHSKYVTQRTTFGQVRVDLPAKSDQRQLIESLYKNYDPTNEQYRTFDERIWSLVDDDIDTSKHDIDFYGLINAHYRNITFEQKLSSPKEELSDNYIDQLAFPELTTKKAEFESKPSIEKETIEQLKNEEMNPIDEQYFGTLKQINYQEEQTVNTTPIKRIEMPPADELNYIDQLVFNSLEKASITSDKQPNPIQSEKLIKTPSITSDEQQNANPSENSTSDNLIDINFQFRISTPTQKRMTKSVPDPNESPMDTYNPKLETMRSIKSKDYFDPPRRSSLDIQKDNEMDSSKSAHEPAEHIREQIKKKASDRDSLGYRTFDNLTPKWWKMTKAEIVDILIKQICFMRHGILALDKPFGGPGVQISIAHFIPQIIERLNRPDIKQLHLLHRLDKQSTGNGINILVMLSVSTYRKTPCTFYFLITSISNILFITIILISRLVITGLNVDLTRTSVIWCKSRLYLVGVFSLMSFTFSCLATIDQFFATSRSASLRRCSNIKWTYRIVFITILMCFFHASPCLIFLDISPTTNTCINMSSAYAIYLSFYSLGPTCFFPIVIMVVFGYLTYRNIQSTRVLVRQYADRQLARMTLIQVALVVICMLPYGIDTAYNLITNGMVKDVNRIIEESFALTFFTLLTYFYYVGSCFMFLVTSSRFRRATKDRILFWRRANQVLPIQNPTFQIPTLGNTTHN</sequence>
<evidence type="ECO:0000256" key="4">
    <source>
        <dbReference type="ARBA" id="ARBA00023040"/>
    </source>
</evidence>
<feature type="transmembrane region" description="Helical" evidence="9">
    <location>
        <begin position="488"/>
        <end position="507"/>
    </location>
</feature>
<evidence type="ECO:0000256" key="1">
    <source>
        <dbReference type="ARBA" id="ARBA00004141"/>
    </source>
</evidence>
<dbReference type="GO" id="GO:0004930">
    <property type="term" value="F:G protein-coupled receptor activity"/>
    <property type="evidence" value="ECO:0007669"/>
    <property type="project" value="UniProtKB-KW"/>
</dbReference>
<feature type="compositionally biased region" description="Basic and acidic residues" evidence="8">
    <location>
        <begin position="1"/>
        <end position="24"/>
    </location>
</feature>
<keyword evidence="4" id="KW-0297">G-protein coupled receptor</keyword>
<evidence type="ECO:0000313" key="11">
    <source>
        <dbReference type="EMBL" id="CAF0998613.1"/>
    </source>
</evidence>
<dbReference type="InterPro" id="IPR017452">
    <property type="entry name" value="GPCR_Rhodpsn_7TM"/>
</dbReference>
<reference evidence="11" key="1">
    <citation type="submission" date="2021-02" db="EMBL/GenBank/DDBJ databases">
        <authorList>
            <person name="Nowell W R."/>
        </authorList>
    </citation>
    <scope>NUCLEOTIDE SEQUENCE</scope>
</reference>
<evidence type="ECO:0000256" key="6">
    <source>
        <dbReference type="ARBA" id="ARBA00023170"/>
    </source>
</evidence>
<evidence type="ECO:0000256" key="3">
    <source>
        <dbReference type="ARBA" id="ARBA00022989"/>
    </source>
</evidence>
<organism evidence="11 12">
    <name type="scientific">Adineta steineri</name>
    <dbReference type="NCBI Taxonomy" id="433720"/>
    <lineage>
        <taxon>Eukaryota</taxon>
        <taxon>Metazoa</taxon>
        <taxon>Spiralia</taxon>
        <taxon>Gnathifera</taxon>
        <taxon>Rotifera</taxon>
        <taxon>Eurotatoria</taxon>
        <taxon>Bdelloidea</taxon>
        <taxon>Adinetida</taxon>
        <taxon>Adinetidae</taxon>
        <taxon>Adineta</taxon>
    </lineage>
</organism>
<feature type="compositionally biased region" description="Polar residues" evidence="8">
    <location>
        <begin position="231"/>
        <end position="251"/>
    </location>
</feature>
<evidence type="ECO:0000256" key="5">
    <source>
        <dbReference type="ARBA" id="ARBA00023136"/>
    </source>
</evidence>
<feature type="transmembrane region" description="Helical" evidence="9">
    <location>
        <begin position="570"/>
        <end position="592"/>
    </location>
</feature>
<keyword evidence="2 9" id="KW-0812">Transmembrane</keyword>
<dbReference type="EMBL" id="CAJNOE010000163">
    <property type="protein sequence ID" value="CAF0998613.1"/>
    <property type="molecule type" value="Genomic_DNA"/>
</dbReference>
<comment type="caution">
    <text evidence="11">The sequence shown here is derived from an EMBL/GenBank/DDBJ whole genome shotgun (WGS) entry which is preliminary data.</text>
</comment>
<feature type="transmembrane region" description="Helical" evidence="9">
    <location>
        <begin position="446"/>
        <end position="468"/>
    </location>
</feature>
<evidence type="ECO:0000259" key="10">
    <source>
        <dbReference type="PROSITE" id="PS50262"/>
    </source>
</evidence>